<evidence type="ECO:0000256" key="1">
    <source>
        <dbReference type="SAM" id="MobiDB-lite"/>
    </source>
</evidence>
<dbReference type="EMBL" id="WJIE01000005">
    <property type="protein sequence ID" value="MRG94090.1"/>
    <property type="molecule type" value="Genomic_DNA"/>
</dbReference>
<reference evidence="3 4" key="1">
    <citation type="submission" date="2019-10" db="EMBL/GenBank/DDBJ databases">
        <title>A soil myxobacterium in the family Polyangiaceae.</title>
        <authorList>
            <person name="Li Y."/>
            <person name="Wang J."/>
        </authorList>
    </citation>
    <scope>NUCLEOTIDE SEQUENCE [LARGE SCALE GENOMIC DNA]</scope>
    <source>
        <strain evidence="3 4">DSM 14734</strain>
    </source>
</reference>
<sequence>MATLTTRVLQYRGDDGKERDVTLTVFVPFADEHGGWKCGFQFSPPTHRRVVYVGGIDFIQALVGCLKVARGYVEHPEEERSHWQGMSHSGLPTPQARPGEYRAPEVPAPESNPGDLEVLTTRALGHSDTSGVETELVFTVFKPFQADDGSWKCGFAFGPSEGASVRYGVGADFIEAFLDALALARVAFDDMAPTGPASGLALDCSDFPYKVGRAFATDPVVDPDAVAPP</sequence>
<evidence type="ECO:0000259" key="2">
    <source>
        <dbReference type="Pfam" id="PF22302"/>
    </source>
</evidence>
<feature type="region of interest" description="Disordered" evidence="1">
    <location>
        <begin position="77"/>
        <end position="115"/>
    </location>
</feature>
<accession>A0A6N7PUJ7</accession>
<dbReference type="Pfam" id="PF22302">
    <property type="entry name" value="DUF6968"/>
    <property type="match status" value="1"/>
</dbReference>
<feature type="domain" description="DUF6968" evidence="2">
    <location>
        <begin position="6"/>
        <end position="90"/>
    </location>
</feature>
<dbReference type="Proteomes" id="UP000440224">
    <property type="component" value="Unassembled WGS sequence"/>
</dbReference>
<evidence type="ECO:0000313" key="3">
    <source>
        <dbReference type="EMBL" id="MRG94090.1"/>
    </source>
</evidence>
<gene>
    <name evidence="3" type="ORF">GF068_19510</name>
</gene>
<name>A0A6N7PUJ7_9BACT</name>
<organism evidence="3 4">
    <name type="scientific">Polyangium spumosum</name>
    <dbReference type="NCBI Taxonomy" id="889282"/>
    <lineage>
        <taxon>Bacteria</taxon>
        <taxon>Pseudomonadati</taxon>
        <taxon>Myxococcota</taxon>
        <taxon>Polyangia</taxon>
        <taxon>Polyangiales</taxon>
        <taxon>Polyangiaceae</taxon>
        <taxon>Polyangium</taxon>
    </lineage>
</organism>
<keyword evidence="4" id="KW-1185">Reference proteome</keyword>
<proteinExistence type="predicted"/>
<evidence type="ECO:0000313" key="4">
    <source>
        <dbReference type="Proteomes" id="UP000440224"/>
    </source>
</evidence>
<dbReference type="AlphaFoldDB" id="A0A6N7PUJ7"/>
<dbReference type="RefSeq" id="WP_153820918.1">
    <property type="nucleotide sequence ID" value="NZ_WJIE01000005.1"/>
</dbReference>
<dbReference type="InterPro" id="IPR054241">
    <property type="entry name" value="DUF6968"/>
</dbReference>
<protein>
    <recommendedName>
        <fullName evidence="2">DUF6968 domain-containing protein</fullName>
    </recommendedName>
</protein>
<comment type="caution">
    <text evidence="3">The sequence shown here is derived from an EMBL/GenBank/DDBJ whole genome shotgun (WGS) entry which is preliminary data.</text>
</comment>